<dbReference type="GO" id="GO:0016987">
    <property type="term" value="F:sigma factor activity"/>
    <property type="evidence" value="ECO:0007669"/>
    <property type="project" value="UniProtKB-KW"/>
</dbReference>
<dbReference type="Pfam" id="PF04542">
    <property type="entry name" value="Sigma70_r2"/>
    <property type="match status" value="1"/>
</dbReference>
<evidence type="ECO:0000256" key="2">
    <source>
        <dbReference type="ARBA" id="ARBA00023015"/>
    </source>
</evidence>
<dbReference type="GO" id="GO:0003677">
    <property type="term" value="F:DNA binding"/>
    <property type="evidence" value="ECO:0007669"/>
    <property type="project" value="InterPro"/>
</dbReference>
<dbReference type="InterPro" id="IPR013324">
    <property type="entry name" value="RNA_pol_sigma_r3/r4-like"/>
</dbReference>
<dbReference type="InterPro" id="IPR013249">
    <property type="entry name" value="RNA_pol_sigma70_r4_t2"/>
</dbReference>
<feature type="domain" description="RNA polymerase sigma-70 region 2" evidence="5">
    <location>
        <begin position="24"/>
        <end position="89"/>
    </location>
</feature>
<dbReference type="InterPro" id="IPR036388">
    <property type="entry name" value="WH-like_DNA-bd_sf"/>
</dbReference>
<dbReference type="Proteomes" id="UP000436006">
    <property type="component" value="Unassembled WGS sequence"/>
</dbReference>
<dbReference type="GO" id="GO:0006352">
    <property type="term" value="P:DNA-templated transcription initiation"/>
    <property type="evidence" value="ECO:0007669"/>
    <property type="project" value="InterPro"/>
</dbReference>
<dbReference type="Pfam" id="PF08281">
    <property type="entry name" value="Sigma70_r4_2"/>
    <property type="match status" value="1"/>
</dbReference>
<reference evidence="7 8" key="1">
    <citation type="submission" date="2019-12" db="EMBL/GenBank/DDBJ databases">
        <title>Spirosoma sp. HMF4905 genome sequencing and assembly.</title>
        <authorList>
            <person name="Kang H."/>
            <person name="Cha I."/>
            <person name="Kim H."/>
            <person name="Joh K."/>
        </authorList>
    </citation>
    <scope>NUCLEOTIDE SEQUENCE [LARGE SCALE GENOMIC DNA]</scope>
    <source>
        <strain evidence="7 8">HMF4905</strain>
    </source>
</reference>
<dbReference type="NCBIfam" id="TIGR02985">
    <property type="entry name" value="Sig70_bacteroi1"/>
    <property type="match status" value="1"/>
</dbReference>
<organism evidence="7 8">
    <name type="scientific">Spirosoma arboris</name>
    <dbReference type="NCBI Taxonomy" id="2682092"/>
    <lineage>
        <taxon>Bacteria</taxon>
        <taxon>Pseudomonadati</taxon>
        <taxon>Bacteroidota</taxon>
        <taxon>Cytophagia</taxon>
        <taxon>Cytophagales</taxon>
        <taxon>Cytophagaceae</taxon>
        <taxon>Spirosoma</taxon>
    </lineage>
</organism>
<dbReference type="Gene3D" id="1.10.1740.10">
    <property type="match status" value="1"/>
</dbReference>
<dbReference type="SUPFAM" id="SSF88946">
    <property type="entry name" value="Sigma2 domain of RNA polymerase sigma factors"/>
    <property type="match status" value="1"/>
</dbReference>
<dbReference type="AlphaFoldDB" id="A0A7K1SD03"/>
<evidence type="ECO:0000313" key="7">
    <source>
        <dbReference type="EMBL" id="MVM31661.1"/>
    </source>
</evidence>
<keyword evidence="3" id="KW-0731">Sigma factor</keyword>
<protein>
    <submittedName>
        <fullName evidence="7">RNA polymerase sigma-70 factor</fullName>
    </submittedName>
</protein>
<evidence type="ECO:0000256" key="4">
    <source>
        <dbReference type="ARBA" id="ARBA00023163"/>
    </source>
</evidence>
<keyword evidence="2" id="KW-0805">Transcription regulation</keyword>
<dbReference type="PANTHER" id="PTHR43133">
    <property type="entry name" value="RNA POLYMERASE ECF-TYPE SIGMA FACTO"/>
    <property type="match status" value="1"/>
</dbReference>
<evidence type="ECO:0000259" key="6">
    <source>
        <dbReference type="Pfam" id="PF08281"/>
    </source>
</evidence>
<evidence type="ECO:0000256" key="1">
    <source>
        <dbReference type="ARBA" id="ARBA00010641"/>
    </source>
</evidence>
<comment type="caution">
    <text evidence="7">The sequence shown here is derived from an EMBL/GenBank/DDBJ whole genome shotgun (WGS) entry which is preliminary data.</text>
</comment>
<dbReference type="InterPro" id="IPR013325">
    <property type="entry name" value="RNA_pol_sigma_r2"/>
</dbReference>
<evidence type="ECO:0000256" key="3">
    <source>
        <dbReference type="ARBA" id="ARBA00023082"/>
    </source>
</evidence>
<keyword evidence="8" id="KW-1185">Reference proteome</keyword>
<evidence type="ECO:0000313" key="8">
    <source>
        <dbReference type="Proteomes" id="UP000436006"/>
    </source>
</evidence>
<sequence>MTFLNERILLTQISTGNEKAFSKLYDFYRPGLYRLVYKFIKSPELSDDICQEVFMKIWEDRFTIREINSFKSYLFAITKNHTFNFLKRAAVEDRIKTDVLSRYCMSKNYTEEAILVNEYQHFLQAILDTLPPQSRAVFKLCRQQEKSYAEAAQILGVSNHAIKKHMVKSMKVIKYAVEKDMGITPLAYL</sequence>
<accession>A0A7K1SD03</accession>
<dbReference type="InterPro" id="IPR007627">
    <property type="entry name" value="RNA_pol_sigma70_r2"/>
</dbReference>
<dbReference type="InterPro" id="IPR014327">
    <property type="entry name" value="RNA_pol_sigma70_bacteroid"/>
</dbReference>
<dbReference type="Gene3D" id="1.10.10.10">
    <property type="entry name" value="Winged helix-like DNA-binding domain superfamily/Winged helix DNA-binding domain"/>
    <property type="match status" value="1"/>
</dbReference>
<dbReference type="SUPFAM" id="SSF88659">
    <property type="entry name" value="Sigma3 and sigma4 domains of RNA polymerase sigma factors"/>
    <property type="match status" value="1"/>
</dbReference>
<dbReference type="NCBIfam" id="TIGR02937">
    <property type="entry name" value="sigma70-ECF"/>
    <property type="match status" value="1"/>
</dbReference>
<dbReference type="InterPro" id="IPR014284">
    <property type="entry name" value="RNA_pol_sigma-70_dom"/>
</dbReference>
<proteinExistence type="inferred from homology"/>
<dbReference type="PANTHER" id="PTHR43133:SF46">
    <property type="entry name" value="RNA POLYMERASE SIGMA-70 FACTOR ECF SUBFAMILY"/>
    <property type="match status" value="1"/>
</dbReference>
<evidence type="ECO:0000259" key="5">
    <source>
        <dbReference type="Pfam" id="PF04542"/>
    </source>
</evidence>
<name>A0A7K1SD03_9BACT</name>
<keyword evidence="4" id="KW-0804">Transcription</keyword>
<dbReference type="RefSeq" id="WP_157586275.1">
    <property type="nucleotide sequence ID" value="NZ_WPIN01000005.1"/>
</dbReference>
<dbReference type="EMBL" id="WPIN01000005">
    <property type="protein sequence ID" value="MVM31661.1"/>
    <property type="molecule type" value="Genomic_DNA"/>
</dbReference>
<feature type="domain" description="RNA polymerase sigma factor 70 region 4 type 2" evidence="6">
    <location>
        <begin position="123"/>
        <end position="171"/>
    </location>
</feature>
<gene>
    <name evidence="7" type="ORF">GO755_16560</name>
</gene>
<dbReference type="InterPro" id="IPR039425">
    <property type="entry name" value="RNA_pol_sigma-70-like"/>
</dbReference>
<comment type="similarity">
    <text evidence="1">Belongs to the sigma-70 factor family. ECF subfamily.</text>
</comment>